<accession>A0A9X2D3W3</accession>
<protein>
    <submittedName>
        <fullName evidence="1">Uncharacterized protein</fullName>
    </submittedName>
</protein>
<sequence>MNLTNDDWGRLDLADEATLSEPPGELYAAMLWLLGDESAAGAVTARVEGDSTAKWTCWVLTDTRLLRGEATVADDFGRDTVGGVAARSWPLSEVSIRVDAAMDVTRRHQTDSVFLLDFTIEVDGHLLELPTRQVRETMRMARERFAEELRDRIRPS</sequence>
<evidence type="ECO:0000313" key="2">
    <source>
        <dbReference type="Proteomes" id="UP001139485"/>
    </source>
</evidence>
<dbReference type="EMBL" id="JAMOIL010000001">
    <property type="protein sequence ID" value="MCM0618753.1"/>
    <property type="molecule type" value="Genomic_DNA"/>
</dbReference>
<proteinExistence type="predicted"/>
<evidence type="ECO:0000313" key="1">
    <source>
        <dbReference type="EMBL" id="MCM0618753.1"/>
    </source>
</evidence>
<reference evidence="1" key="1">
    <citation type="submission" date="2022-05" db="EMBL/GenBank/DDBJ databases">
        <authorList>
            <person name="Tuo L."/>
        </authorList>
    </citation>
    <scope>NUCLEOTIDE SEQUENCE</scope>
    <source>
        <strain evidence="1">BSK12Z-4</strain>
    </source>
</reference>
<dbReference type="Proteomes" id="UP001139485">
    <property type="component" value="Unassembled WGS sequence"/>
</dbReference>
<keyword evidence="2" id="KW-1185">Reference proteome</keyword>
<gene>
    <name evidence="1" type="ORF">M8330_00425</name>
</gene>
<name>A0A9X2D3W3_9ACTN</name>
<dbReference type="RefSeq" id="WP_250825724.1">
    <property type="nucleotide sequence ID" value="NZ_JAMOIL010000001.1"/>
</dbReference>
<organism evidence="1 2">
    <name type="scientific">Nocardioides bruguierae</name>
    <dbReference type="NCBI Taxonomy" id="2945102"/>
    <lineage>
        <taxon>Bacteria</taxon>
        <taxon>Bacillati</taxon>
        <taxon>Actinomycetota</taxon>
        <taxon>Actinomycetes</taxon>
        <taxon>Propionibacteriales</taxon>
        <taxon>Nocardioidaceae</taxon>
        <taxon>Nocardioides</taxon>
    </lineage>
</organism>
<comment type="caution">
    <text evidence="1">The sequence shown here is derived from an EMBL/GenBank/DDBJ whole genome shotgun (WGS) entry which is preliminary data.</text>
</comment>
<dbReference type="AlphaFoldDB" id="A0A9X2D3W3"/>